<feature type="transmembrane region" description="Helical" evidence="2">
    <location>
        <begin position="1177"/>
        <end position="1201"/>
    </location>
</feature>
<dbReference type="OrthoDB" id="299087at2759"/>
<feature type="transmembrane region" description="Helical" evidence="2">
    <location>
        <begin position="1535"/>
        <end position="1562"/>
    </location>
</feature>
<proteinExistence type="predicted"/>
<dbReference type="InterPro" id="IPR052994">
    <property type="entry name" value="Tiny_macrocysts_regulators"/>
</dbReference>
<keyword evidence="2" id="KW-0472">Membrane</keyword>
<dbReference type="Proteomes" id="UP000009168">
    <property type="component" value="Unassembled WGS sequence"/>
</dbReference>
<reference evidence="4" key="1">
    <citation type="journal article" date="2006" name="PLoS Biol.">
        <title>Macronuclear genome sequence of the ciliate Tetrahymena thermophila, a model eukaryote.</title>
        <authorList>
            <person name="Eisen J.A."/>
            <person name="Coyne R.S."/>
            <person name="Wu M."/>
            <person name="Wu D."/>
            <person name="Thiagarajan M."/>
            <person name="Wortman J.R."/>
            <person name="Badger J.H."/>
            <person name="Ren Q."/>
            <person name="Amedeo P."/>
            <person name="Jones K.M."/>
            <person name="Tallon L.J."/>
            <person name="Delcher A.L."/>
            <person name="Salzberg S.L."/>
            <person name="Silva J.C."/>
            <person name="Haas B.J."/>
            <person name="Majoros W.H."/>
            <person name="Farzad M."/>
            <person name="Carlton J.M."/>
            <person name="Smith R.K. Jr."/>
            <person name="Garg J."/>
            <person name="Pearlman R.E."/>
            <person name="Karrer K.M."/>
            <person name="Sun L."/>
            <person name="Manning G."/>
            <person name="Elde N.C."/>
            <person name="Turkewitz A.P."/>
            <person name="Asai D.J."/>
            <person name="Wilkes D.E."/>
            <person name="Wang Y."/>
            <person name="Cai H."/>
            <person name="Collins K."/>
            <person name="Stewart B.A."/>
            <person name="Lee S.R."/>
            <person name="Wilamowska K."/>
            <person name="Weinberg Z."/>
            <person name="Ruzzo W.L."/>
            <person name="Wloga D."/>
            <person name="Gaertig J."/>
            <person name="Frankel J."/>
            <person name="Tsao C.-C."/>
            <person name="Gorovsky M.A."/>
            <person name="Keeling P.J."/>
            <person name="Waller R.F."/>
            <person name="Patron N.J."/>
            <person name="Cherry J.M."/>
            <person name="Stover N.A."/>
            <person name="Krieger C.J."/>
            <person name="del Toro C."/>
            <person name="Ryder H.F."/>
            <person name="Williamson S.C."/>
            <person name="Barbeau R.A."/>
            <person name="Hamilton E.P."/>
            <person name="Orias E."/>
        </authorList>
    </citation>
    <scope>NUCLEOTIDE SEQUENCE [LARGE SCALE GENOMIC DNA]</scope>
    <source>
        <strain evidence="4">SB210</strain>
    </source>
</reference>
<dbReference type="EMBL" id="GG662622">
    <property type="protein sequence ID" value="EAR85307.2"/>
    <property type="molecule type" value="Genomic_DNA"/>
</dbReference>
<dbReference type="PANTHER" id="PTHR31600">
    <property type="entry name" value="TINY MACROCYSTS PROTEIN B-RELATED"/>
    <property type="match status" value="1"/>
</dbReference>
<keyword evidence="2" id="KW-1133">Transmembrane helix</keyword>
<dbReference type="InParanoid" id="I7M016"/>
<feature type="transmembrane region" description="Helical" evidence="2">
    <location>
        <begin position="20"/>
        <end position="38"/>
    </location>
</feature>
<organism evidence="3 4">
    <name type="scientific">Tetrahymena thermophila (strain SB210)</name>
    <dbReference type="NCBI Taxonomy" id="312017"/>
    <lineage>
        <taxon>Eukaryota</taxon>
        <taxon>Sar</taxon>
        <taxon>Alveolata</taxon>
        <taxon>Ciliophora</taxon>
        <taxon>Intramacronucleata</taxon>
        <taxon>Oligohymenophorea</taxon>
        <taxon>Hymenostomatida</taxon>
        <taxon>Tetrahymenina</taxon>
        <taxon>Tetrahymenidae</taxon>
        <taxon>Tetrahymena</taxon>
    </lineage>
</organism>
<protein>
    <submittedName>
        <fullName evidence="3">Transmembrane protein, putative</fullName>
    </submittedName>
</protein>
<evidence type="ECO:0000256" key="2">
    <source>
        <dbReference type="SAM" id="Phobius"/>
    </source>
</evidence>
<keyword evidence="2 3" id="KW-0812">Transmembrane</keyword>
<evidence type="ECO:0000256" key="1">
    <source>
        <dbReference type="SAM" id="MobiDB-lite"/>
    </source>
</evidence>
<gene>
    <name evidence="3" type="ORF">TTHERM_00470800</name>
</gene>
<evidence type="ECO:0000313" key="4">
    <source>
        <dbReference type="Proteomes" id="UP000009168"/>
    </source>
</evidence>
<feature type="compositionally biased region" description="Basic and acidic residues" evidence="1">
    <location>
        <begin position="918"/>
        <end position="934"/>
    </location>
</feature>
<evidence type="ECO:0000313" key="3">
    <source>
        <dbReference type="EMBL" id="EAR85307.2"/>
    </source>
</evidence>
<dbReference type="PANTHER" id="PTHR31600:SF2">
    <property type="entry name" value="GAMETE ENRICHED GENE 10 PROTEIN-RELATED"/>
    <property type="match status" value="1"/>
</dbReference>
<feature type="region of interest" description="Disordered" evidence="1">
    <location>
        <begin position="916"/>
        <end position="946"/>
    </location>
</feature>
<dbReference type="GeneID" id="7844965"/>
<accession>I7M016</accession>
<sequence length="1602" mass="188386">MIIVLLFNSQVVKTDIQELITFFYYLIYLITSVYLAQYNCSLIRIVDNSCSILLSTLSITIFLQRKHQINTSLIVTQLILLPVSLLLSSLIEKNYLSLREINVSEFKEDISPLKLIQLCRNIQASFSFSFSKYNQNPNSIVLEEIGTQHLQFCTEYPYCFCNYKEESKQEYIDNTINGKNRMLFTQHFVKKQLLNGRNLNLKMRKQSNTNLDLSYCTYLLEVCGSRVQCIYELNKMIFEKSISLREQMYAFYLIERIKESFKNKSNKLDFFVALNYEKIMNHTFNKFEQSLQQKFKLYDLINSDQINLINLTLESDKLVELRNQLKANIVELLRINSKHPAFMFLQQEYLDSFAFLESYSTLTKFSYHLKAKEAQNEMESQKKIQDQVTQNEENMKQFYNFKKEELFQEKSCVLFLRITGIQVGYVIQAQKNFSDLFGYTEIVGQSINTIIPSCISQYHNRHISNYINQVDQLNQSFSGKYIPLQIAINKQGWAVPISLRMQIEYLADYNELGLSCVIKQNLSDNNFMLLDVESSKIQAISQPFYNSHFSQIFSIKELMQIPLCRIIPALLYLTDKQKFQNLQQLNYIQTFAFLPDKGITSQIKFSLTKQFNLSKLSKELEDYANKPYLKIYLLNFKLSFINEAYQKLCILEIEQFRQITSELEIKDAFQQAQMQFQTIFQIKIPNFVYKSSINPIFEEQYDTPQEQQILNEVNQSHSLDILDDDHHRKLINLQNQQGANDIEQISFVPLNNYYNVESIKHLDSTPLYHNQIHFQNQTISKQIFDTDQYDQKGFPQSPCALFSVSSPRQNMISNTTLISPRIQKISTSQNNITLSKVKIQSNENLIYSQDFIPGIKDTSTEEQNINLSPTKIKNKVSEKVEDQLNIWQFDLFNQCHLKPDKIRKIEAEEQLNSNISTLEKRNDSNLKSKGDKMGRKSQNLKEGATTSIKSSISHSNELKRTIYQKIKSTKKGVLITFLNILTIISIIPLITMTLYQYLTMTSEFSLEKIDFQMIPWPMSLRAVLSQNLEYVIFIKFVDSNIFPGVNQQWKDYGLEHYKRINDEINEYNYLYKQYLSSDQNQLTYFQNVTNFKLNYVQMRDQFSQKNKQFNQTISFQAYIYNYFTTVNRLSTLVYNEYNEEGTVLSNFVSFSTQISTLATNIQQKTRDDLQGIYDQSILVMEVIIILSFIVISGILPANYLIQNQVEEILKLFATIPPQHLQDVLQNLRISAIKLNSYKLQFTIQQDKKNSKTKNQLQNFTSKLKHENFKQSKQNDVKQLAYKQDFSSNLISINQKKKSISQTTTINKLQIKHVIYCLLALIALIIQPITNVILIKSFNDQALINIDLLSTLYDLKAHFCSNLVLNYSYLYYKLVPNNNLYDPNYYKVRIPVFFSLNVKKQTNLNNVVGQQIMTDRYQMEYYNEFLFKILNGNMCEAFRDYPQFYNQTYLNFNFSTCSKTRNSILTKGFQISGKYFLDQFPILYDILSIKDQTVLQKEILSWQQSFDLKEFDEFSYFLIQVITVMKDFLVNRNNDYLNYMITIQTFLLVFQCLSLTIVFYFGWYNFYKSITNNLNKSKNYLTLIDVDQIIENPYLMSYINKQK</sequence>
<name>I7M016_TETTS</name>
<feature type="transmembrane region" description="Helical" evidence="2">
    <location>
        <begin position="1313"/>
        <end position="1334"/>
    </location>
</feature>
<feature type="transmembrane region" description="Helical" evidence="2">
    <location>
        <begin position="69"/>
        <end position="91"/>
    </location>
</feature>
<dbReference type="KEGG" id="tet:TTHERM_00470800"/>
<keyword evidence="4" id="KW-1185">Reference proteome</keyword>
<dbReference type="RefSeq" id="XP_001032970.2">
    <property type="nucleotide sequence ID" value="XM_001032970.2"/>
</dbReference>